<evidence type="ECO:0000313" key="1">
    <source>
        <dbReference type="Proteomes" id="UP000095287"/>
    </source>
</evidence>
<organism evidence="1 2">
    <name type="scientific">Steinernema glaseri</name>
    <dbReference type="NCBI Taxonomy" id="37863"/>
    <lineage>
        <taxon>Eukaryota</taxon>
        <taxon>Metazoa</taxon>
        <taxon>Ecdysozoa</taxon>
        <taxon>Nematoda</taxon>
        <taxon>Chromadorea</taxon>
        <taxon>Rhabditida</taxon>
        <taxon>Tylenchina</taxon>
        <taxon>Panagrolaimomorpha</taxon>
        <taxon>Strongyloidoidea</taxon>
        <taxon>Steinernematidae</taxon>
        <taxon>Steinernema</taxon>
    </lineage>
</organism>
<proteinExistence type="predicted"/>
<sequence length="162" mass="18368">MPLRQTDTLPNASPMQYISDVSDIAFPLQSREHVSVAHCKRFDLPDVSAWVRVHLVSADFLSPRGEDLSFRVPMLSTSRNTPFCWCLHTKIAVIEWLIDSDVDCVKYDVMASAPSSRFVRDGFDAGPGIYDRICDNRFSVGFAQGDYKMGNFWRSPCFHGVR</sequence>
<evidence type="ECO:0000313" key="2">
    <source>
        <dbReference type="WBParaSite" id="L893_g9668.t1"/>
    </source>
</evidence>
<dbReference type="WBParaSite" id="L893_g9668.t1">
    <property type="protein sequence ID" value="L893_g9668.t1"/>
    <property type="gene ID" value="L893_g9668"/>
</dbReference>
<keyword evidence="1" id="KW-1185">Reference proteome</keyword>
<reference evidence="2" key="1">
    <citation type="submission" date="2016-11" db="UniProtKB">
        <authorList>
            <consortium name="WormBaseParasite"/>
        </authorList>
    </citation>
    <scope>IDENTIFICATION</scope>
</reference>
<name>A0A1I8AVJ5_9BILA</name>
<accession>A0A1I8AVJ5</accession>
<dbReference type="Proteomes" id="UP000095287">
    <property type="component" value="Unplaced"/>
</dbReference>
<dbReference type="AlphaFoldDB" id="A0A1I8AVJ5"/>
<protein>
    <submittedName>
        <fullName evidence="2">GP-PDE domain-containing protein</fullName>
    </submittedName>
</protein>